<dbReference type="InterPro" id="IPR052399">
    <property type="entry name" value="Phage_Baseplate_Assmbl_Protein"/>
</dbReference>
<proteinExistence type="predicted"/>
<reference evidence="4 5" key="1">
    <citation type="submission" date="2016-09" db="EMBL/GenBank/DDBJ databases">
        <title>Genomic analysis reveals versatility of anaerobic energy metabolism of Geosporobacter ferrireducens IRF9 of phylum Firmicutes.</title>
        <authorList>
            <person name="Kim S.-J."/>
        </authorList>
    </citation>
    <scope>NUCLEOTIDE SEQUENCE [LARGE SCALE GENOMIC DNA]</scope>
    <source>
        <strain evidence="4 5">IRF9</strain>
    </source>
</reference>
<gene>
    <name evidence="4" type="ORF">Gferi_14585</name>
</gene>
<dbReference type="KEGG" id="gfe:Gferi_14585"/>
<protein>
    <submittedName>
        <fullName evidence="4">Uncharacterized protein</fullName>
    </submittedName>
</protein>
<dbReference type="EMBL" id="CP017269">
    <property type="protein sequence ID" value="AOT70692.1"/>
    <property type="molecule type" value="Genomic_DNA"/>
</dbReference>
<keyword evidence="5" id="KW-1185">Reference proteome</keyword>
<accession>A0A1D8GIJ9</accession>
<evidence type="ECO:0000259" key="3">
    <source>
        <dbReference type="Pfam" id="PF26078"/>
    </source>
</evidence>
<evidence type="ECO:0000256" key="1">
    <source>
        <dbReference type="SAM" id="Coils"/>
    </source>
</evidence>
<dbReference type="OrthoDB" id="2554267at2"/>
<evidence type="ECO:0000313" key="4">
    <source>
        <dbReference type="EMBL" id="AOT70692.1"/>
    </source>
</evidence>
<dbReference type="Pfam" id="PF26078">
    <property type="entry name" value="Baseplate_J_M"/>
    <property type="match status" value="1"/>
</dbReference>
<dbReference type="AlphaFoldDB" id="A0A1D8GIJ9"/>
<dbReference type="Pfam" id="PF04865">
    <property type="entry name" value="Baseplate_J"/>
    <property type="match status" value="1"/>
</dbReference>
<dbReference type="InterPro" id="IPR058531">
    <property type="entry name" value="Baseplate_J_M"/>
</dbReference>
<keyword evidence="1" id="KW-0175">Coiled coil</keyword>
<feature type="coiled-coil region" evidence="1">
    <location>
        <begin position="273"/>
        <end position="300"/>
    </location>
</feature>
<name>A0A1D8GIJ9_9FIRM</name>
<feature type="domain" description="Baseplate J-like central" evidence="3">
    <location>
        <begin position="184"/>
        <end position="254"/>
    </location>
</feature>
<evidence type="ECO:0000313" key="5">
    <source>
        <dbReference type="Proteomes" id="UP000095743"/>
    </source>
</evidence>
<dbReference type="STRING" id="1424294.Gferi_14585"/>
<sequence length="357" mass="39622">MEADRTTIQNRMLAGIPEEYDTSEGSFFYDAVKPIAIELETAYRRLEEILDKGFGETAEGEWLDKKAAEQGVYRKRPTKATTVVTITGAAGVSIQAGDKVASDAVTYVCTESKTIDVNGQAEVPVECEECGSIGNVPKGAIRYFPITLSGIVSVTNPEAVKNGYPGETDAELRQRYFDKIRTPATSGNKHHYKNWAREVSGVGDAKVFTFPELSGTVKVVIIDSSKRKAEPELIGQVFDYIEERRPIGAKVIVESVQEVPIYIRASFTWDTDNADYEEVLRNLERKAEEYFKEIAFHQNHVSYAILGSRLLEADKVQEYGSLNIGIQEEATGTICWGIENIILQENEIPVLGAISFE</sequence>
<organism evidence="4 5">
    <name type="scientific">Geosporobacter ferrireducens</name>
    <dbReference type="NCBI Taxonomy" id="1424294"/>
    <lineage>
        <taxon>Bacteria</taxon>
        <taxon>Bacillati</taxon>
        <taxon>Bacillota</taxon>
        <taxon>Clostridia</taxon>
        <taxon>Peptostreptococcales</taxon>
        <taxon>Thermotaleaceae</taxon>
        <taxon>Geosporobacter</taxon>
    </lineage>
</organism>
<feature type="domain" description="Baseplate protein J-like barrel" evidence="2">
    <location>
        <begin position="84"/>
        <end position="163"/>
    </location>
</feature>
<dbReference type="InterPro" id="IPR006949">
    <property type="entry name" value="Barrel_Baseplate_J-like"/>
</dbReference>
<dbReference type="PANTHER" id="PTHR37829:SF3">
    <property type="entry name" value="PROTEIN JAYE-RELATED"/>
    <property type="match status" value="1"/>
</dbReference>
<dbReference type="PANTHER" id="PTHR37829">
    <property type="entry name" value="PHAGE-LIKE ELEMENT PBSX PROTEIN XKDT"/>
    <property type="match status" value="1"/>
</dbReference>
<dbReference type="Proteomes" id="UP000095743">
    <property type="component" value="Chromosome"/>
</dbReference>
<dbReference type="RefSeq" id="WP_069977738.1">
    <property type="nucleotide sequence ID" value="NZ_CP017269.1"/>
</dbReference>
<evidence type="ECO:0000259" key="2">
    <source>
        <dbReference type="Pfam" id="PF04865"/>
    </source>
</evidence>